<evidence type="ECO:0000313" key="3">
    <source>
        <dbReference type="Proteomes" id="UP000729402"/>
    </source>
</evidence>
<evidence type="ECO:0000313" key="2">
    <source>
        <dbReference type="EMBL" id="KAG8047950.1"/>
    </source>
</evidence>
<protein>
    <submittedName>
        <fullName evidence="2">Uncharacterized protein</fullName>
    </submittedName>
</protein>
<reference evidence="2" key="1">
    <citation type="journal article" date="2021" name="bioRxiv">
        <title>Whole Genome Assembly and Annotation of Northern Wild Rice, Zizania palustris L., Supports a Whole Genome Duplication in the Zizania Genus.</title>
        <authorList>
            <person name="Haas M."/>
            <person name="Kono T."/>
            <person name="Macchietto M."/>
            <person name="Millas R."/>
            <person name="McGilp L."/>
            <person name="Shao M."/>
            <person name="Duquette J."/>
            <person name="Hirsch C.N."/>
            <person name="Kimball J."/>
        </authorList>
    </citation>
    <scope>NUCLEOTIDE SEQUENCE</scope>
    <source>
        <tissue evidence="2">Fresh leaf tissue</tissue>
    </source>
</reference>
<gene>
    <name evidence="2" type="ORF">GUJ93_ZPchr0008g12423</name>
</gene>
<sequence length="135" mass="14614">MDRQEGRNKRGREEDEEASALASEGKRATAFEDAALDGGEEAWQRPPGVFEFPWQTCRGGLGVPSGGSPWELCDVFFRSLVDGRSAAIGVPGDRLFPPPSKQSLFDDVDAWLAAAVEGEVDPIWRSVLEGPRPAA</sequence>
<feature type="region of interest" description="Disordered" evidence="1">
    <location>
        <begin position="1"/>
        <end position="47"/>
    </location>
</feature>
<keyword evidence="3" id="KW-1185">Reference proteome</keyword>
<feature type="compositionally biased region" description="Basic and acidic residues" evidence="1">
    <location>
        <begin position="1"/>
        <end position="13"/>
    </location>
</feature>
<dbReference type="AlphaFoldDB" id="A0A8J5RPP7"/>
<accession>A0A8J5RPP7</accession>
<comment type="caution">
    <text evidence="2">The sequence shown here is derived from an EMBL/GenBank/DDBJ whole genome shotgun (WGS) entry which is preliminary data.</text>
</comment>
<dbReference type="OrthoDB" id="749393at2759"/>
<reference evidence="2" key="2">
    <citation type="submission" date="2021-02" db="EMBL/GenBank/DDBJ databases">
        <authorList>
            <person name="Kimball J.A."/>
            <person name="Haas M.W."/>
            <person name="Macchietto M."/>
            <person name="Kono T."/>
            <person name="Duquette J."/>
            <person name="Shao M."/>
        </authorList>
    </citation>
    <scope>NUCLEOTIDE SEQUENCE</scope>
    <source>
        <tissue evidence="2">Fresh leaf tissue</tissue>
    </source>
</reference>
<dbReference type="EMBL" id="JAAALK010000290">
    <property type="protein sequence ID" value="KAG8047950.1"/>
    <property type="molecule type" value="Genomic_DNA"/>
</dbReference>
<evidence type="ECO:0000256" key="1">
    <source>
        <dbReference type="SAM" id="MobiDB-lite"/>
    </source>
</evidence>
<name>A0A8J5RPP7_ZIZPA</name>
<proteinExistence type="predicted"/>
<organism evidence="2 3">
    <name type="scientific">Zizania palustris</name>
    <name type="common">Northern wild rice</name>
    <dbReference type="NCBI Taxonomy" id="103762"/>
    <lineage>
        <taxon>Eukaryota</taxon>
        <taxon>Viridiplantae</taxon>
        <taxon>Streptophyta</taxon>
        <taxon>Embryophyta</taxon>
        <taxon>Tracheophyta</taxon>
        <taxon>Spermatophyta</taxon>
        <taxon>Magnoliopsida</taxon>
        <taxon>Liliopsida</taxon>
        <taxon>Poales</taxon>
        <taxon>Poaceae</taxon>
        <taxon>BOP clade</taxon>
        <taxon>Oryzoideae</taxon>
        <taxon>Oryzeae</taxon>
        <taxon>Zizaniinae</taxon>
        <taxon>Zizania</taxon>
    </lineage>
</organism>
<dbReference type="Proteomes" id="UP000729402">
    <property type="component" value="Unassembled WGS sequence"/>
</dbReference>